<dbReference type="GO" id="GO:0006310">
    <property type="term" value="P:DNA recombination"/>
    <property type="evidence" value="ECO:0007669"/>
    <property type="project" value="UniProtKB-KW"/>
</dbReference>
<gene>
    <name evidence="6" type="ORF">B8A44_03960</name>
    <name evidence="5" type="ORF">FNV33_08075</name>
</gene>
<dbReference type="Pfam" id="PF14657">
    <property type="entry name" value="Arm-DNA-bind_4"/>
    <property type="match status" value="1"/>
</dbReference>
<dbReference type="SUPFAM" id="SSF56349">
    <property type="entry name" value="DNA breaking-rejoining enzymes"/>
    <property type="match status" value="1"/>
</dbReference>
<evidence type="ECO:0000313" key="7">
    <source>
        <dbReference type="Proteomes" id="UP000249099"/>
    </source>
</evidence>
<dbReference type="Gene3D" id="1.10.443.10">
    <property type="entry name" value="Intergrase catalytic core"/>
    <property type="match status" value="1"/>
</dbReference>
<reference evidence="6 7" key="1">
    <citation type="submission" date="2017-03" db="EMBL/GenBank/DDBJ databases">
        <title>wgs assembly of Dolosigranulum pigrum KPL CDC strains.</title>
        <authorList>
            <person name="Brugger S.D."/>
            <person name="Pettigrew M."/>
            <person name="Kong Y."/>
            <person name="Lemon K.P."/>
        </authorList>
    </citation>
    <scope>NUCLEOTIDE SEQUENCE [LARGE SCALE GENOMIC DNA]</scope>
    <source>
        <strain evidence="6 7">KPL1931_CDC4294-98</strain>
    </source>
</reference>
<name>A0A328KPD8_9LACT</name>
<evidence type="ECO:0000259" key="3">
    <source>
        <dbReference type="Pfam" id="PF14657"/>
    </source>
</evidence>
<dbReference type="Proteomes" id="UP000249099">
    <property type="component" value="Unassembled WGS sequence"/>
</dbReference>
<dbReference type="InterPro" id="IPR013762">
    <property type="entry name" value="Integrase-like_cat_sf"/>
</dbReference>
<dbReference type="Proteomes" id="UP000315953">
    <property type="component" value="Chromosome"/>
</dbReference>
<dbReference type="EMBL" id="CP041626">
    <property type="protein sequence ID" value="QDO91982.1"/>
    <property type="molecule type" value="Genomic_DNA"/>
</dbReference>
<dbReference type="RefSeq" id="WP_112788040.1">
    <property type="nucleotide sequence ID" value="NZ_CP040415.1"/>
</dbReference>
<organism evidence="6 7">
    <name type="scientific">Dolosigranulum pigrum</name>
    <dbReference type="NCBI Taxonomy" id="29394"/>
    <lineage>
        <taxon>Bacteria</taxon>
        <taxon>Bacillati</taxon>
        <taxon>Bacillota</taxon>
        <taxon>Bacilli</taxon>
        <taxon>Lactobacillales</taxon>
        <taxon>Carnobacteriaceae</taxon>
        <taxon>Dolosigranulum</taxon>
    </lineage>
</organism>
<evidence type="ECO:0000313" key="8">
    <source>
        <dbReference type="Proteomes" id="UP000315953"/>
    </source>
</evidence>
<reference evidence="5 8" key="2">
    <citation type="submission" date="2019-07" db="EMBL/GenBank/DDBJ databases">
        <title>Genome assembly of a nasal isolate of Dolosigranulum pigrum from a chronic sinusitis patient.</title>
        <authorList>
            <person name="Baig S."/>
            <person name="Overballe-Petersen S."/>
            <person name="Kaspar U."/>
            <person name="Rendboe A."/>
            <person name="de Man T."/>
            <person name="Liu C."/>
            <person name="Price L.B."/>
            <person name="Stegger M."/>
            <person name="Becker K."/>
            <person name="Skytt Andersen P."/>
        </authorList>
    </citation>
    <scope>NUCLEOTIDE SEQUENCE [LARGE SCALE GENOMIC DNA]</scope>
    <source>
        <strain evidence="5 8">83VPs-KB5</strain>
    </source>
</reference>
<feature type="domain" description="Integrase SAM-like N-terminal" evidence="4">
    <location>
        <begin position="62"/>
        <end position="117"/>
    </location>
</feature>
<dbReference type="InterPro" id="IPR028259">
    <property type="entry name" value="AP2-like_int_N"/>
</dbReference>
<protein>
    <recommendedName>
        <fullName evidence="9">Site-specific integrase</fullName>
    </recommendedName>
</protein>
<keyword evidence="1" id="KW-0238">DNA-binding</keyword>
<dbReference type="Gene3D" id="1.10.150.130">
    <property type="match status" value="1"/>
</dbReference>
<evidence type="ECO:0000256" key="1">
    <source>
        <dbReference type="ARBA" id="ARBA00023125"/>
    </source>
</evidence>
<dbReference type="GO" id="GO:0003677">
    <property type="term" value="F:DNA binding"/>
    <property type="evidence" value="ECO:0007669"/>
    <property type="project" value="UniProtKB-KW"/>
</dbReference>
<dbReference type="InterPro" id="IPR010998">
    <property type="entry name" value="Integrase_recombinase_N"/>
</dbReference>
<evidence type="ECO:0008006" key="9">
    <source>
        <dbReference type="Google" id="ProtNLM"/>
    </source>
</evidence>
<evidence type="ECO:0000259" key="4">
    <source>
        <dbReference type="Pfam" id="PF14659"/>
    </source>
</evidence>
<evidence type="ECO:0000313" key="6">
    <source>
        <dbReference type="EMBL" id="RAN63910.1"/>
    </source>
</evidence>
<dbReference type="Pfam" id="PF14659">
    <property type="entry name" value="Phage_int_SAM_3"/>
    <property type="match status" value="1"/>
</dbReference>
<evidence type="ECO:0000313" key="5">
    <source>
        <dbReference type="EMBL" id="QDO91982.1"/>
    </source>
</evidence>
<accession>A0A328KPD8</accession>
<sequence length="260" mass="30280">MASIQKDKNGKWFCRVSYKKNGKYKTKTRKGFSTKKEAQVVAAELELQAENGFKIQTEDIIFADYFQEWVEQYKIDTGLSTITENKYLYNVQLVRDFFKQTKLVELTRLDYQRFLNHRGKDKGKDVVSKTHYALKGCLKLALADGLITKDPTYGAQLNHEHDYSSKTKFWSEQEAQQLNQYFLSNCEIKHVMLYIALNTGMRIGEVFALGKNDITRMNITSPVERINTPLEQLNNLPINYIVLYRNTNSNINKQLLIIYS</sequence>
<dbReference type="InterPro" id="IPR004107">
    <property type="entry name" value="Integrase_SAM-like_N"/>
</dbReference>
<feature type="domain" description="AP2-like integrase N-terminal" evidence="3">
    <location>
        <begin position="11"/>
        <end position="52"/>
    </location>
</feature>
<dbReference type="AlphaFoldDB" id="A0A328KPD8"/>
<dbReference type="InterPro" id="IPR011010">
    <property type="entry name" value="DNA_brk_join_enz"/>
</dbReference>
<dbReference type="KEGG" id="dpm:FNV33_08075"/>
<evidence type="ECO:0000256" key="2">
    <source>
        <dbReference type="ARBA" id="ARBA00023172"/>
    </source>
</evidence>
<keyword evidence="2" id="KW-0233">DNA recombination</keyword>
<dbReference type="EMBL" id="NAQV01000011">
    <property type="protein sequence ID" value="RAN63910.1"/>
    <property type="molecule type" value="Genomic_DNA"/>
</dbReference>
<proteinExistence type="predicted"/>
<dbReference type="GO" id="GO:0015074">
    <property type="term" value="P:DNA integration"/>
    <property type="evidence" value="ECO:0007669"/>
    <property type="project" value="InterPro"/>
</dbReference>